<dbReference type="SUPFAM" id="SSF141868">
    <property type="entry name" value="EAL domain-like"/>
    <property type="match status" value="1"/>
</dbReference>
<dbReference type="PANTHER" id="PTHR33525:SF4">
    <property type="entry name" value="CYCLIC DI-GMP PHOSPHODIESTERASE CDGJ"/>
    <property type="match status" value="1"/>
</dbReference>
<dbReference type="PIRSF" id="PIRSF003180">
    <property type="entry name" value="DiGMPpdiest_YuxH"/>
    <property type="match status" value="1"/>
</dbReference>
<organism evidence="3 4">
    <name type="scientific">Desulfurispirillum indicum (strain ATCC BAA-1389 / DSM 22839 / S5)</name>
    <dbReference type="NCBI Taxonomy" id="653733"/>
    <lineage>
        <taxon>Bacteria</taxon>
        <taxon>Pseudomonadati</taxon>
        <taxon>Chrysiogenota</taxon>
        <taxon>Chrysiogenia</taxon>
        <taxon>Chrysiogenales</taxon>
        <taxon>Chrysiogenaceae</taxon>
        <taxon>Desulfurispirillum</taxon>
    </lineage>
</organism>
<dbReference type="PANTHER" id="PTHR33525">
    <property type="match status" value="1"/>
</dbReference>
<evidence type="ECO:0000259" key="1">
    <source>
        <dbReference type="PROSITE" id="PS50883"/>
    </source>
</evidence>
<dbReference type="HOGENOM" id="CLU_044951_1_1_0"/>
<reference evidence="3 4" key="1">
    <citation type="submission" date="2010-12" db="EMBL/GenBank/DDBJ databases">
        <title>Complete sequence of Desulfurispirillum indicum S5.</title>
        <authorList>
            <consortium name="US DOE Joint Genome Institute"/>
            <person name="Lucas S."/>
            <person name="Copeland A."/>
            <person name="Lapidus A."/>
            <person name="Cheng J.-F."/>
            <person name="Goodwin L."/>
            <person name="Pitluck S."/>
            <person name="Chertkov O."/>
            <person name="Held B."/>
            <person name="Detter J.C."/>
            <person name="Han C."/>
            <person name="Tapia R."/>
            <person name="Land M."/>
            <person name="Hauser L."/>
            <person name="Kyrpides N."/>
            <person name="Ivanova N."/>
            <person name="Mikhailova N."/>
            <person name="Haggblom M."/>
            <person name="Rauschenbach I."/>
            <person name="Bini E."/>
            <person name="Woyke T."/>
        </authorList>
    </citation>
    <scope>NUCLEOTIDE SEQUENCE [LARGE SCALE GENOMIC DNA]</scope>
    <source>
        <strain evidence="4">ATCC BAA-1389 / DSM 22839 / S5</strain>
    </source>
</reference>
<dbReference type="InterPro" id="IPR001633">
    <property type="entry name" value="EAL_dom"/>
</dbReference>
<name>E6W292_DESIS</name>
<feature type="domain" description="HDOD" evidence="2">
    <location>
        <begin position="214"/>
        <end position="404"/>
    </location>
</feature>
<evidence type="ECO:0000259" key="2">
    <source>
        <dbReference type="PROSITE" id="PS51833"/>
    </source>
</evidence>
<dbReference type="Pfam" id="PF08668">
    <property type="entry name" value="HDOD"/>
    <property type="match status" value="1"/>
</dbReference>
<dbReference type="Gene3D" id="3.20.20.450">
    <property type="entry name" value="EAL domain"/>
    <property type="match status" value="1"/>
</dbReference>
<dbReference type="EMBL" id="CP002432">
    <property type="protein sequence ID" value="ADU65550.1"/>
    <property type="molecule type" value="Genomic_DNA"/>
</dbReference>
<evidence type="ECO:0000313" key="4">
    <source>
        <dbReference type="Proteomes" id="UP000002572"/>
    </source>
</evidence>
<dbReference type="InterPro" id="IPR052340">
    <property type="entry name" value="RNase_Y/CdgJ"/>
</dbReference>
<dbReference type="Proteomes" id="UP000002572">
    <property type="component" value="Chromosome"/>
</dbReference>
<dbReference type="KEGG" id="din:Selin_0810"/>
<dbReference type="STRING" id="653733.Selin_0810"/>
<gene>
    <name evidence="3" type="ordered locus">Selin_0810</name>
</gene>
<dbReference type="InterPro" id="IPR013976">
    <property type="entry name" value="HDOD"/>
</dbReference>
<feature type="domain" description="EAL" evidence="1">
    <location>
        <begin position="1"/>
        <end position="220"/>
    </location>
</feature>
<dbReference type="Gene3D" id="1.10.3210.10">
    <property type="entry name" value="Hypothetical protein af1432"/>
    <property type="match status" value="1"/>
</dbReference>
<dbReference type="Pfam" id="PF00563">
    <property type="entry name" value="EAL"/>
    <property type="match status" value="1"/>
</dbReference>
<dbReference type="InterPro" id="IPR035919">
    <property type="entry name" value="EAL_sf"/>
</dbReference>
<dbReference type="PROSITE" id="PS50883">
    <property type="entry name" value="EAL"/>
    <property type="match status" value="1"/>
</dbReference>
<dbReference type="SUPFAM" id="SSF109604">
    <property type="entry name" value="HD-domain/PDEase-like"/>
    <property type="match status" value="1"/>
</dbReference>
<keyword evidence="4" id="KW-1185">Reference proteome</keyword>
<sequence>MTEKITTGVHTMHKIYIGRQPILDADNQIVAYELFFRHGKANFTVYEDSVQASARTLVNFLMNFGINNLIGDKLGFVNIDDRFLMTDAIEALPQDRIVFEILEHSTISDELVERVRDLSFKGYRFALDEVIFEREYLTRFKNLVDKVEFIKVDFSLNSPRRLVRMAHTYRQFYTTLIIEKMENRRDVELCRKLGFSLFQGYYFAHTEVIEGHAYEPSKLTVLKTIQLLNSETSTSQEIESELKFCPELSVNLLKYINSGAFYLRSNIASLHHAITLMGRIKLQNWLLLLCYSDPQNGGLRGPVFESAIFRAKLMEEIAAHLYGSASAEKDQSFLVGILSLVDVIFQMDKTEIISSLKLSEVVSEAVLHYEGRIGTMLQLVEAMEKQTTDTVEGYAAGLGLDLDALENMRINTYEFLQNFIRTLER</sequence>
<proteinExistence type="predicted"/>
<dbReference type="InParanoid" id="E6W292"/>
<dbReference type="eggNOG" id="COG3434">
    <property type="taxonomic scope" value="Bacteria"/>
</dbReference>
<dbReference type="PROSITE" id="PS51833">
    <property type="entry name" value="HDOD"/>
    <property type="match status" value="1"/>
</dbReference>
<protein>
    <submittedName>
        <fullName evidence="3">EAL domain protein</fullName>
    </submittedName>
</protein>
<dbReference type="AlphaFoldDB" id="E6W292"/>
<accession>E6W292</accession>
<evidence type="ECO:0000313" key="3">
    <source>
        <dbReference type="EMBL" id="ADU65550.1"/>
    </source>
</evidence>
<dbReference type="InterPro" id="IPR014408">
    <property type="entry name" value="dGMP_Pdiesterase_EAL/HD-GYP"/>
</dbReference>